<dbReference type="EMBL" id="ABXU01000081">
    <property type="protein sequence ID" value="EEB32319.1"/>
    <property type="molecule type" value="Genomic_DNA"/>
</dbReference>
<evidence type="ECO:0000313" key="1">
    <source>
        <dbReference type="EMBL" id="EEB32319.1"/>
    </source>
</evidence>
<comment type="caution">
    <text evidence="1">The sequence shown here is derived from an EMBL/GenBank/DDBJ whole genome shotgun (WGS) entry which is preliminary data.</text>
</comment>
<accession>B6WXE6</accession>
<dbReference type="HOGENOM" id="CLU_2989289_0_0_7"/>
<proteinExistence type="predicted"/>
<evidence type="ECO:0000313" key="2">
    <source>
        <dbReference type="Proteomes" id="UP000003676"/>
    </source>
</evidence>
<gene>
    <name evidence="1" type="ORF">DESPIG_02772</name>
</gene>
<sequence>MQRRGPSAGRRARLPGCMGLPGGAIESQGALPRGAYSKARRGACMSHTRRAEKNGVA</sequence>
<dbReference type="AlphaFoldDB" id="B6WXE6"/>
<reference evidence="1 2" key="1">
    <citation type="submission" date="2008-10" db="EMBL/GenBank/DDBJ databases">
        <title>Draft genome sequence of Desulvovibrio piger (ATCC 29098).</title>
        <authorList>
            <person name="Sudarsanam P."/>
            <person name="Ley R."/>
            <person name="Guruge J."/>
            <person name="Turnbaugh P.J."/>
            <person name="Mahowald M."/>
            <person name="Liep D."/>
            <person name="Gordon J."/>
        </authorList>
    </citation>
    <scope>NUCLEOTIDE SEQUENCE [LARGE SCALE GENOMIC DNA]</scope>
    <source>
        <strain evidence="1 2">ATCC 29098</strain>
    </source>
</reference>
<name>B6WXE6_9BACT</name>
<protein>
    <submittedName>
        <fullName evidence="1">Uncharacterized protein</fullName>
    </submittedName>
</protein>
<dbReference type="Proteomes" id="UP000003676">
    <property type="component" value="Unassembled WGS sequence"/>
</dbReference>
<reference evidence="1 2" key="2">
    <citation type="submission" date="2008-10" db="EMBL/GenBank/DDBJ databases">
        <authorList>
            <person name="Fulton L."/>
            <person name="Clifton S."/>
            <person name="Fulton B."/>
            <person name="Xu J."/>
            <person name="Minx P."/>
            <person name="Pepin K.H."/>
            <person name="Johnson M."/>
            <person name="Bhonagiri V."/>
            <person name="Nash W.E."/>
            <person name="Mardis E.R."/>
            <person name="Wilson R.K."/>
        </authorList>
    </citation>
    <scope>NUCLEOTIDE SEQUENCE [LARGE SCALE GENOMIC DNA]</scope>
    <source>
        <strain evidence="1 2">ATCC 29098</strain>
    </source>
</reference>
<organism evidence="1 2">
    <name type="scientific">Desulfovibrio piger ATCC 29098</name>
    <dbReference type="NCBI Taxonomy" id="411464"/>
    <lineage>
        <taxon>Bacteria</taxon>
        <taxon>Pseudomonadati</taxon>
        <taxon>Thermodesulfobacteriota</taxon>
        <taxon>Desulfovibrionia</taxon>
        <taxon>Desulfovibrionales</taxon>
        <taxon>Desulfovibrionaceae</taxon>
        <taxon>Desulfovibrio</taxon>
    </lineage>
</organism>